<name>A0A2K0WCI2_GIBNY</name>
<reference evidence="2 3" key="1">
    <citation type="submission" date="2017-06" db="EMBL/GenBank/DDBJ databases">
        <title>Genome of Fusarium nygamai isolate CS10214.</title>
        <authorList>
            <person name="Gardiner D.M."/>
            <person name="Obanor F."/>
            <person name="Kazan K."/>
        </authorList>
    </citation>
    <scope>NUCLEOTIDE SEQUENCE [LARGE SCALE GENOMIC DNA]</scope>
    <source>
        <strain evidence="2 3">CS10214</strain>
    </source>
</reference>
<protein>
    <submittedName>
        <fullName evidence="2">Uncharacterized protein</fullName>
    </submittedName>
</protein>
<organism evidence="2 3">
    <name type="scientific">Gibberella nygamai</name>
    <name type="common">Bean root rot disease fungus</name>
    <name type="synonym">Fusarium nygamai</name>
    <dbReference type="NCBI Taxonomy" id="42673"/>
    <lineage>
        <taxon>Eukaryota</taxon>
        <taxon>Fungi</taxon>
        <taxon>Dikarya</taxon>
        <taxon>Ascomycota</taxon>
        <taxon>Pezizomycotina</taxon>
        <taxon>Sordariomycetes</taxon>
        <taxon>Hypocreomycetidae</taxon>
        <taxon>Hypocreales</taxon>
        <taxon>Nectriaceae</taxon>
        <taxon>Fusarium</taxon>
        <taxon>Fusarium fujikuroi species complex</taxon>
    </lineage>
</organism>
<sequence length="393" mass="44297">MFRDFKIVIRTSNARHVIPTVNTVPRPSSEVVDEEQTSDEDGIKDENDAPEGLPSDSGVARSVAEPEVESDPYPVSEDGEVGSVRGWNRLFFGKEDSREIEKKGFRLEIKVHEDTMRYFCGPRVLRPAVGSVLEASDYGWDAVALGIVVSAIHGQYEHVPVKVDLELFVKIAVIADYMECGEALSMASRVWLSNIDDPKAGKRWESAALMWFYVSWVFPLDDLFVSMTGLVVMGYQGPETLELNGLPLQGLVEKLDKLRQGNINRLLNKMNELGSLLLVEEGCPHAKDVQCSMMTLGYLRRLKHKFRHLEPPVVFPYTGYSIQDVCSMIETFPQKGIHDEAHGHDHEQAEHPCTVKGRMSKDIQSVKEGIDAVVWDYAELWDYPGRIWDVDSE</sequence>
<dbReference type="OrthoDB" id="5031255at2759"/>
<feature type="compositionally biased region" description="Acidic residues" evidence="1">
    <location>
        <begin position="31"/>
        <end position="43"/>
    </location>
</feature>
<dbReference type="Proteomes" id="UP000236664">
    <property type="component" value="Unassembled WGS sequence"/>
</dbReference>
<keyword evidence="3" id="KW-1185">Reference proteome</keyword>
<evidence type="ECO:0000313" key="2">
    <source>
        <dbReference type="EMBL" id="PNP79988.1"/>
    </source>
</evidence>
<accession>A0A2K0WCI2</accession>
<dbReference type="STRING" id="42673.A0A2K0WCI2"/>
<comment type="caution">
    <text evidence="2">The sequence shown here is derived from an EMBL/GenBank/DDBJ whole genome shotgun (WGS) entry which is preliminary data.</text>
</comment>
<dbReference type="EMBL" id="MTQA01000087">
    <property type="protein sequence ID" value="PNP79988.1"/>
    <property type="molecule type" value="Genomic_DNA"/>
</dbReference>
<gene>
    <name evidence="2" type="ORF">FNYG_06685</name>
</gene>
<evidence type="ECO:0000313" key="3">
    <source>
        <dbReference type="Proteomes" id="UP000236664"/>
    </source>
</evidence>
<proteinExistence type="predicted"/>
<dbReference type="AlphaFoldDB" id="A0A2K0WCI2"/>
<evidence type="ECO:0000256" key="1">
    <source>
        <dbReference type="SAM" id="MobiDB-lite"/>
    </source>
</evidence>
<feature type="region of interest" description="Disordered" evidence="1">
    <location>
        <begin position="20"/>
        <end position="77"/>
    </location>
</feature>